<evidence type="ECO:0000256" key="14">
    <source>
        <dbReference type="ARBA" id="ARBA00034078"/>
    </source>
</evidence>
<accession>A0A1W1D1R1</accession>
<dbReference type="GO" id="GO:0051539">
    <property type="term" value="F:4 iron, 4 sulfur cluster binding"/>
    <property type="evidence" value="ECO:0007669"/>
    <property type="project" value="UniProtKB-KW"/>
</dbReference>
<dbReference type="Gene3D" id="3.10.20.30">
    <property type="match status" value="1"/>
</dbReference>
<keyword evidence="13" id="KW-0003">3Fe-4S</keyword>
<dbReference type="GO" id="GO:0051538">
    <property type="term" value="F:3 iron, 4 sulfur cluster binding"/>
    <property type="evidence" value="ECO:0007669"/>
    <property type="project" value="UniProtKB-KW"/>
</dbReference>
<keyword evidence="9" id="KW-0479">Metal-binding</keyword>
<dbReference type="GO" id="GO:0022904">
    <property type="term" value="P:respiratory electron transport chain"/>
    <property type="evidence" value="ECO:0007669"/>
    <property type="project" value="TreeGrafter"/>
</dbReference>
<comment type="pathway">
    <text evidence="3">Carbohydrate metabolism; tricarboxylic acid cycle.</text>
</comment>
<keyword evidence="12" id="KW-0411">Iron-sulfur</keyword>
<dbReference type="CDD" id="cd00207">
    <property type="entry name" value="fer2"/>
    <property type="match status" value="1"/>
</dbReference>
<dbReference type="PANTHER" id="PTHR11921">
    <property type="entry name" value="SUCCINATE DEHYDROGENASE IRON-SULFUR PROTEIN"/>
    <property type="match status" value="1"/>
</dbReference>
<keyword evidence="7" id="KW-0816">Tricarboxylic acid cycle</keyword>
<feature type="domain" description="4Fe-4S ferredoxin-type" evidence="16">
    <location>
        <begin position="152"/>
        <end position="179"/>
    </location>
</feature>
<reference evidence="17" key="1">
    <citation type="submission" date="2016-10" db="EMBL/GenBank/DDBJ databases">
        <authorList>
            <person name="de Groot N.N."/>
        </authorList>
    </citation>
    <scope>NUCLEOTIDE SEQUENCE</scope>
</reference>
<evidence type="ECO:0000256" key="2">
    <source>
        <dbReference type="ARBA" id="ARBA00001966"/>
    </source>
</evidence>
<dbReference type="InterPro" id="IPR017896">
    <property type="entry name" value="4Fe4S_Fe-S-bd"/>
</dbReference>
<evidence type="ECO:0000256" key="9">
    <source>
        <dbReference type="ARBA" id="ARBA00022723"/>
    </source>
</evidence>
<dbReference type="InterPro" id="IPR050573">
    <property type="entry name" value="SDH/FRD_Iron-Sulfur"/>
</dbReference>
<dbReference type="EC" id="1.3.5.1" evidence="5"/>
<gene>
    <name evidence="17" type="ORF">MNB_SV-13-827</name>
</gene>
<feature type="domain" description="2Fe-2S ferredoxin-type" evidence="15">
    <location>
        <begin position="13"/>
        <end position="107"/>
    </location>
</feature>
<name>A0A1W1D1R1_9ZZZZ</name>
<evidence type="ECO:0000313" key="17">
    <source>
        <dbReference type="EMBL" id="SFV71832.1"/>
    </source>
</evidence>
<evidence type="ECO:0000256" key="8">
    <source>
        <dbReference type="ARBA" id="ARBA00022714"/>
    </source>
</evidence>
<dbReference type="Pfam" id="PF13085">
    <property type="entry name" value="Fer2_3"/>
    <property type="match status" value="1"/>
</dbReference>
<comment type="similarity">
    <text evidence="4">Belongs to the succinate dehydrogenase/fumarate reductase iron-sulfur protein family.</text>
</comment>
<keyword evidence="6" id="KW-0004">4Fe-4S</keyword>
<dbReference type="Pfam" id="PF13183">
    <property type="entry name" value="Fer4_8"/>
    <property type="match status" value="1"/>
</dbReference>
<dbReference type="InterPro" id="IPR004489">
    <property type="entry name" value="Succ_DH/fum_Rdtase_Fe-S"/>
</dbReference>
<evidence type="ECO:0000256" key="10">
    <source>
        <dbReference type="ARBA" id="ARBA00023002"/>
    </source>
</evidence>
<dbReference type="InterPro" id="IPR001041">
    <property type="entry name" value="2Fe-2S_ferredoxin-type"/>
</dbReference>
<dbReference type="InterPro" id="IPR009051">
    <property type="entry name" value="Helical_ferredxn"/>
</dbReference>
<dbReference type="SUPFAM" id="SSF46548">
    <property type="entry name" value="alpha-helical ferredoxin"/>
    <property type="match status" value="1"/>
</dbReference>
<dbReference type="PANTHER" id="PTHR11921:SF29">
    <property type="entry name" value="SUCCINATE DEHYDROGENASE [UBIQUINONE] IRON-SULFUR SUBUNIT, MITOCHONDRIAL"/>
    <property type="match status" value="1"/>
</dbReference>
<dbReference type="GO" id="GO:0006099">
    <property type="term" value="P:tricarboxylic acid cycle"/>
    <property type="evidence" value="ECO:0007669"/>
    <property type="project" value="UniProtKB-KW"/>
</dbReference>
<keyword evidence="10" id="KW-0560">Oxidoreductase</keyword>
<proteinExistence type="inferred from homology"/>
<dbReference type="Gene3D" id="1.10.1060.10">
    <property type="entry name" value="Alpha-helical ferredoxin"/>
    <property type="match status" value="1"/>
</dbReference>
<dbReference type="PROSITE" id="PS00198">
    <property type="entry name" value="4FE4S_FER_1"/>
    <property type="match status" value="2"/>
</dbReference>
<dbReference type="EMBL" id="FPHM01000318">
    <property type="protein sequence ID" value="SFV71832.1"/>
    <property type="molecule type" value="Genomic_DNA"/>
</dbReference>
<dbReference type="FunFam" id="1.10.1060.10:FF:000003">
    <property type="entry name" value="Succinate dehydrogenase iron-sulfur subunit"/>
    <property type="match status" value="1"/>
</dbReference>
<evidence type="ECO:0000256" key="11">
    <source>
        <dbReference type="ARBA" id="ARBA00023004"/>
    </source>
</evidence>
<evidence type="ECO:0000259" key="16">
    <source>
        <dbReference type="PROSITE" id="PS51379"/>
    </source>
</evidence>
<evidence type="ECO:0000256" key="1">
    <source>
        <dbReference type="ARBA" id="ARBA00001927"/>
    </source>
</evidence>
<evidence type="ECO:0000256" key="4">
    <source>
        <dbReference type="ARBA" id="ARBA00009433"/>
    </source>
</evidence>
<dbReference type="GO" id="GO:0009055">
    <property type="term" value="F:electron transfer activity"/>
    <property type="evidence" value="ECO:0007669"/>
    <property type="project" value="InterPro"/>
</dbReference>
<dbReference type="NCBIfam" id="NF004616">
    <property type="entry name" value="PRK05950.1"/>
    <property type="match status" value="1"/>
</dbReference>
<evidence type="ECO:0000256" key="5">
    <source>
        <dbReference type="ARBA" id="ARBA00012792"/>
    </source>
</evidence>
<evidence type="ECO:0000256" key="13">
    <source>
        <dbReference type="ARBA" id="ARBA00023291"/>
    </source>
</evidence>
<dbReference type="PROSITE" id="PS51085">
    <property type="entry name" value="2FE2S_FER_2"/>
    <property type="match status" value="1"/>
</dbReference>
<comment type="cofactor">
    <cofactor evidence="2">
        <name>[4Fe-4S] cluster</name>
        <dbReference type="ChEBI" id="CHEBI:49883"/>
    </cofactor>
</comment>
<sequence>MSKLEEIESSSTRQVTIKAWRFNAETDYLPYTKEYTMEVGKDELILDLMNRIKWEHDGSFSYRRSCRHGICGACAIKVNGKAVLACKQNAIELLDMFDDDITLEPSSKKRAIKDMIIDKSDFWEKHSAVKPFVVSEVDSHPKAESTQSIAEFNNFLDSDLCIQCGACHYSCPALEVNDAFLGPAALNSAYRFTVDPRDEAGDERLAITAESGSGVWDCVKCFECAEACPKEINPIEKIGKLHNLQFSRGVAESNIATRHAEGFLRGMKKTGYLDEADIVVYSEGYLGMYKHVGTAIKMLKAGKIHWHSGIPFINSIPKIKNLDEVQKLIEISQTNKL</sequence>
<dbReference type="PROSITE" id="PS00197">
    <property type="entry name" value="2FE2S_FER_1"/>
    <property type="match status" value="1"/>
</dbReference>
<dbReference type="AlphaFoldDB" id="A0A1W1D1R1"/>
<protein>
    <recommendedName>
        <fullName evidence="5">succinate dehydrogenase</fullName>
        <ecNumber evidence="5">1.3.5.1</ecNumber>
    </recommendedName>
</protein>
<dbReference type="GO" id="GO:0008177">
    <property type="term" value="F:succinate dehydrogenase (quinone) activity"/>
    <property type="evidence" value="ECO:0007669"/>
    <property type="project" value="UniProtKB-EC"/>
</dbReference>
<dbReference type="PROSITE" id="PS51379">
    <property type="entry name" value="4FE4S_FER_2"/>
    <property type="match status" value="1"/>
</dbReference>
<dbReference type="InterPro" id="IPR025192">
    <property type="entry name" value="Succ_DH/fum_Rdtase_N"/>
</dbReference>
<comment type="cofactor">
    <cofactor evidence="14">
        <name>[2Fe-2S] cluster</name>
        <dbReference type="ChEBI" id="CHEBI:190135"/>
    </cofactor>
</comment>
<dbReference type="InterPro" id="IPR017900">
    <property type="entry name" value="4Fe4S_Fe_S_CS"/>
</dbReference>
<dbReference type="SUPFAM" id="SSF54292">
    <property type="entry name" value="2Fe-2S ferredoxin-like"/>
    <property type="match status" value="1"/>
</dbReference>
<dbReference type="GO" id="GO:0051537">
    <property type="term" value="F:2 iron, 2 sulfur cluster binding"/>
    <property type="evidence" value="ECO:0007669"/>
    <property type="project" value="UniProtKB-KW"/>
</dbReference>
<evidence type="ECO:0000259" key="15">
    <source>
        <dbReference type="PROSITE" id="PS51085"/>
    </source>
</evidence>
<evidence type="ECO:0000256" key="6">
    <source>
        <dbReference type="ARBA" id="ARBA00022485"/>
    </source>
</evidence>
<dbReference type="GO" id="GO:0046872">
    <property type="term" value="F:metal ion binding"/>
    <property type="evidence" value="ECO:0007669"/>
    <property type="project" value="UniProtKB-KW"/>
</dbReference>
<evidence type="ECO:0000256" key="12">
    <source>
        <dbReference type="ARBA" id="ARBA00023014"/>
    </source>
</evidence>
<comment type="cofactor">
    <cofactor evidence="1">
        <name>[3Fe-4S] cluster</name>
        <dbReference type="ChEBI" id="CHEBI:21137"/>
    </cofactor>
</comment>
<dbReference type="NCBIfam" id="TIGR00384">
    <property type="entry name" value="dhsB"/>
    <property type="match status" value="1"/>
</dbReference>
<dbReference type="InterPro" id="IPR012675">
    <property type="entry name" value="Beta-grasp_dom_sf"/>
</dbReference>
<dbReference type="InterPro" id="IPR006058">
    <property type="entry name" value="2Fe2S_fd_BS"/>
</dbReference>
<dbReference type="InterPro" id="IPR036010">
    <property type="entry name" value="2Fe-2S_ferredoxin-like_sf"/>
</dbReference>
<keyword evidence="8" id="KW-0001">2Fe-2S</keyword>
<evidence type="ECO:0000256" key="3">
    <source>
        <dbReference type="ARBA" id="ARBA00005163"/>
    </source>
</evidence>
<keyword evidence="11" id="KW-0408">Iron</keyword>
<evidence type="ECO:0000256" key="7">
    <source>
        <dbReference type="ARBA" id="ARBA00022532"/>
    </source>
</evidence>
<organism evidence="17">
    <name type="scientific">hydrothermal vent metagenome</name>
    <dbReference type="NCBI Taxonomy" id="652676"/>
    <lineage>
        <taxon>unclassified sequences</taxon>
        <taxon>metagenomes</taxon>
        <taxon>ecological metagenomes</taxon>
    </lineage>
</organism>